<feature type="domain" description="Alcohol dehydrogenase-like N-terminal" evidence="6">
    <location>
        <begin position="32"/>
        <end position="104"/>
    </location>
</feature>
<dbReference type="InterPro" id="IPR011032">
    <property type="entry name" value="GroES-like_sf"/>
</dbReference>
<proteinExistence type="inferred from homology"/>
<comment type="cofactor">
    <cofactor evidence="1">
        <name>Zn(2+)</name>
        <dbReference type="ChEBI" id="CHEBI:29105"/>
    </cofactor>
</comment>
<evidence type="ECO:0000313" key="8">
    <source>
        <dbReference type="Proteomes" id="UP000600307"/>
    </source>
</evidence>
<dbReference type="InterPro" id="IPR013154">
    <property type="entry name" value="ADH-like_N"/>
</dbReference>
<keyword evidence="5" id="KW-0560">Oxidoreductase</keyword>
<dbReference type="EMBL" id="JADOBH010000005">
    <property type="protein sequence ID" value="MBF7957944.1"/>
    <property type="molecule type" value="Genomic_DNA"/>
</dbReference>
<evidence type="ECO:0000256" key="3">
    <source>
        <dbReference type="ARBA" id="ARBA00022723"/>
    </source>
</evidence>
<dbReference type="PANTHER" id="PTHR43161">
    <property type="entry name" value="SORBITOL DEHYDROGENASE"/>
    <property type="match status" value="1"/>
</dbReference>
<sequence>MFLSSTQCQDPALYGIQDVRFETVPMRQREHDNEVIIRVQTAGICASDISRFGKIGSYYPGLTGGREFAGLVIEIRRSVLRVKSGDRMVACPCFPCWNCEYCCRALQVNQLQGSLHEISGEAGKKTQKALDFVCLGFSPLALSLLIVVKD</sequence>
<reference evidence="7 8" key="1">
    <citation type="submission" date="2020-11" db="EMBL/GenBank/DDBJ databases">
        <title>Taxonomic investigation of Rahnella spp.</title>
        <authorList>
            <person name="Lee S.D."/>
        </authorList>
    </citation>
    <scope>NUCLEOTIDE SEQUENCE [LARGE SCALE GENOMIC DNA]</scope>
    <source>
        <strain evidence="7 8">SAP-10</strain>
    </source>
</reference>
<evidence type="ECO:0000256" key="1">
    <source>
        <dbReference type="ARBA" id="ARBA00001947"/>
    </source>
</evidence>
<dbReference type="RefSeq" id="WP_195817956.1">
    <property type="nucleotide sequence ID" value="NZ_JADOBH010000005.1"/>
</dbReference>
<accession>A0ABS0DVQ2</accession>
<evidence type="ECO:0000256" key="2">
    <source>
        <dbReference type="ARBA" id="ARBA00008072"/>
    </source>
</evidence>
<organism evidence="7 8">
    <name type="scientific">Rahnella victoriana</name>
    <dbReference type="NCBI Taxonomy" id="1510570"/>
    <lineage>
        <taxon>Bacteria</taxon>
        <taxon>Pseudomonadati</taxon>
        <taxon>Pseudomonadota</taxon>
        <taxon>Gammaproteobacteria</taxon>
        <taxon>Enterobacterales</taxon>
        <taxon>Yersiniaceae</taxon>
        <taxon>Rahnella</taxon>
    </lineage>
</organism>
<dbReference type="PANTHER" id="PTHR43161:SF23">
    <property type="entry name" value="(R,R)-BUTANEDIOL DEHYDROGENASE-RELATED"/>
    <property type="match status" value="1"/>
</dbReference>
<name>A0ABS0DVQ2_9GAMM</name>
<evidence type="ECO:0000256" key="5">
    <source>
        <dbReference type="ARBA" id="ARBA00023002"/>
    </source>
</evidence>
<dbReference type="SUPFAM" id="SSF50129">
    <property type="entry name" value="GroES-like"/>
    <property type="match status" value="1"/>
</dbReference>
<evidence type="ECO:0000313" key="7">
    <source>
        <dbReference type="EMBL" id="MBF7957944.1"/>
    </source>
</evidence>
<evidence type="ECO:0000256" key="4">
    <source>
        <dbReference type="ARBA" id="ARBA00022833"/>
    </source>
</evidence>
<comment type="caution">
    <text evidence="7">The sequence shown here is derived from an EMBL/GenBank/DDBJ whole genome shotgun (WGS) entry which is preliminary data.</text>
</comment>
<keyword evidence="3" id="KW-0479">Metal-binding</keyword>
<dbReference type="Gene3D" id="3.90.180.10">
    <property type="entry name" value="Medium-chain alcohol dehydrogenases, catalytic domain"/>
    <property type="match status" value="1"/>
</dbReference>
<keyword evidence="8" id="KW-1185">Reference proteome</keyword>
<dbReference type="Pfam" id="PF08240">
    <property type="entry name" value="ADH_N"/>
    <property type="match status" value="1"/>
</dbReference>
<dbReference type="Proteomes" id="UP000600307">
    <property type="component" value="Unassembled WGS sequence"/>
</dbReference>
<keyword evidence="4" id="KW-0862">Zinc</keyword>
<evidence type="ECO:0000259" key="6">
    <source>
        <dbReference type="Pfam" id="PF08240"/>
    </source>
</evidence>
<protein>
    <submittedName>
        <fullName evidence="7">Alcohol dehydrogenase catalytic domain-containing protein</fullName>
    </submittedName>
</protein>
<comment type="similarity">
    <text evidence="2">Belongs to the zinc-containing alcohol dehydrogenase family.</text>
</comment>
<gene>
    <name evidence="7" type="ORF">IV431_20505</name>
</gene>